<dbReference type="SUPFAM" id="SSF49899">
    <property type="entry name" value="Concanavalin A-like lectins/glucanases"/>
    <property type="match status" value="1"/>
</dbReference>
<feature type="domain" description="LamG-like jellyroll fold" evidence="3">
    <location>
        <begin position="1"/>
        <end position="106"/>
    </location>
</feature>
<proteinExistence type="predicted"/>
<keyword evidence="5" id="KW-1185">Reference proteome</keyword>
<reference evidence="4" key="1">
    <citation type="submission" date="2025-08" db="UniProtKB">
        <authorList>
            <consortium name="Ensembl"/>
        </authorList>
    </citation>
    <scope>IDENTIFICATION</scope>
</reference>
<keyword evidence="2" id="KW-1015">Disulfide bond</keyword>
<evidence type="ECO:0000313" key="5">
    <source>
        <dbReference type="Proteomes" id="UP000694404"/>
    </source>
</evidence>
<dbReference type="AlphaFoldDB" id="A0A8C0H7F5"/>
<dbReference type="Ensembl" id="ENSCABT00000020585.1">
    <property type="protein sequence ID" value="ENSCABP00000018795.1"/>
    <property type="gene ID" value="ENSCABG00000013879.1"/>
</dbReference>
<evidence type="ECO:0000313" key="4">
    <source>
        <dbReference type="Ensembl" id="ENSCABP00000018795.1"/>
    </source>
</evidence>
<protein>
    <recommendedName>
        <fullName evidence="3">LamG-like jellyroll fold domain-containing protein</fullName>
    </recommendedName>
</protein>
<dbReference type="Proteomes" id="UP000694404">
    <property type="component" value="Unplaced"/>
</dbReference>
<dbReference type="InterPro" id="IPR006558">
    <property type="entry name" value="LamG-like"/>
</dbReference>
<organism evidence="4 5">
    <name type="scientific">Chelonoidis abingdonii</name>
    <name type="common">Abingdon island giant tortoise</name>
    <name type="synonym">Testudo abingdonii</name>
    <dbReference type="NCBI Taxonomy" id="106734"/>
    <lineage>
        <taxon>Eukaryota</taxon>
        <taxon>Metazoa</taxon>
        <taxon>Chordata</taxon>
        <taxon>Craniata</taxon>
        <taxon>Vertebrata</taxon>
        <taxon>Euteleostomi</taxon>
        <taxon>Archelosauria</taxon>
        <taxon>Testudinata</taxon>
        <taxon>Testudines</taxon>
        <taxon>Cryptodira</taxon>
        <taxon>Durocryptodira</taxon>
        <taxon>Testudinoidea</taxon>
        <taxon>Testudinidae</taxon>
        <taxon>Chelonoidis</taxon>
    </lineage>
</organism>
<dbReference type="SMART" id="SM00560">
    <property type="entry name" value="LamGL"/>
    <property type="match status" value="1"/>
</dbReference>
<dbReference type="InterPro" id="IPR013320">
    <property type="entry name" value="ConA-like_dom_sf"/>
</dbReference>
<sequence length="222" mass="25092">MLFFLTTFYYHTVNGLQPPIKVVTLGRILVRKWIHLSVQVHHTKISFFVDGLEDDNTAFDSRILAGPIADLAADGALQIGQSFSGLEQFVGRMQDFRLYQVALTNRDILEVFSGEFPHLHIQSECRCPGSHPRVHPLVQRYCIPNGADDITNNRVLRLNPEAHSLCYINDNDIGTSWISSLFIDTAHLDHGVTITIDLQNGQYQVMRRLCFSCLLVGHENGM</sequence>
<gene>
    <name evidence="4" type="primary">LOC116822729</name>
</gene>
<evidence type="ECO:0000256" key="1">
    <source>
        <dbReference type="ARBA" id="ARBA00022729"/>
    </source>
</evidence>
<evidence type="ECO:0000256" key="2">
    <source>
        <dbReference type="ARBA" id="ARBA00023157"/>
    </source>
</evidence>
<accession>A0A8C0H7F5</accession>
<dbReference type="FunFam" id="2.60.120.200:FF:000111">
    <property type="entry name" value="Usherin"/>
    <property type="match status" value="1"/>
</dbReference>
<name>A0A8C0H7F5_CHEAB</name>
<reference evidence="4" key="2">
    <citation type="submission" date="2025-09" db="UniProtKB">
        <authorList>
            <consortium name="Ensembl"/>
        </authorList>
    </citation>
    <scope>IDENTIFICATION</scope>
</reference>
<dbReference type="Pfam" id="PF13385">
    <property type="entry name" value="Laminin_G_3"/>
    <property type="match status" value="1"/>
</dbReference>
<dbReference type="GeneTree" id="ENSGT00940000158456"/>
<dbReference type="Gene3D" id="2.60.120.200">
    <property type="match status" value="1"/>
</dbReference>
<evidence type="ECO:0000259" key="3">
    <source>
        <dbReference type="SMART" id="SM00560"/>
    </source>
</evidence>
<keyword evidence="1" id="KW-0732">Signal</keyword>